<evidence type="ECO:0000313" key="2">
    <source>
        <dbReference type="EMBL" id="EFC49910.1"/>
    </source>
</evidence>
<organism evidence="3">
    <name type="scientific">Naegleria gruberi</name>
    <name type="common">Amoeba</name>
    <dbReference type="NCBI Taxonomy" id="5762"/>
    <lineage>
        <taxon>Eukaryota</taxon>
        <taxon>Discoba</taxon>
        <taxon>Heterolobosea</taxon>
        <taxon>Tetramitia</taxon>
        <taxon>Eutetramitia</taxon>
        <taxon>Vahlkampfiidae</taxon>
        <taxon>Naegleria</taxon>
    </lineage>
</organism>
<accession>D2UZA1</accession>
<feature type="compositionally biased region" description="Polar residues" evidence="1">
    <location>
        <begin position="124"/>
        <end position="149"/>
    </location>
</feature>
<feature type="region of interest" description="Disordered" evidence="1">
    <location>
        <begin position="38"/>
        <end position="201"/>
    </location>
</feature>
<dbReference type="KEGG" id="ngr:NAEGRDRAFT_61864"/>
<reference evidence="2 3" key="1">
    <citation type="journal article" date="2010" name="Cell">
        <title>The genome of Naegleria gruberi illuminates early eukaryotic versatility.</title>
        <authorList>
            <person name="Fritz-Laylin L.K."/>
            <person name="Prochnik S.E."/>
            <person name="Ginger M.L."/>
            <person name="Dacks J.B."/>
            <person name="Carpenter M.L."/>
            <person name="Field M.C."/>
            <person name="Kuo A."/>
            <person name="Paredez A."/>
            <person name="Chapman J."/>
            <person name="Pham J."/>
            <person name="Shu S."/>
            <person name="Neupane R."/>
            <person name="Cipriano M."/>
            <person name="Mancuso J."/>
            <person name="Tu H."/>
            <person name="Salamov A."/>
            <person name="Lindquist E."/>
            <person name="Shapiro H."/>
            <person name="Lucas S."/>
            <person name="Grigoriev I.V."/>
            <person name="Cande W.Z."/>
            <person name="Fulton C."/>
            <person name="Rokhsar D.S."/>
            <person name="Dawson S.C."/>
        </authorList>
    </citation>
    <scope>NUCLEOTIDE SEQUENCE [LARGE SCALE GENOMIC DNA]</scope>
    <source>
        <strain evidence="2 3">NEG-M</strain>
    </source>
</reference>
<feature type="compositionally biased region" description="Low complexity" evidence="1">
    <location>
        <begin position="172"/>
        <end position="185"/>
    </location>
</feature>
<dbReference type="RefSeq" id="XP_002682654.1">
    <property type="nucleotide sequence ID" value="XM_002682608.1"/>
</dbReference>
<dbReference type="Proteomes" id="UP000006671">
    <property type="component" value="Unassembled WGS sequence"/>
</dbReference>
<protein>
    <submittedName>
        <fullName evidence="2">Predicted protein</fullName>
    </submittedName>
</protein>
<keyword evidence="3" id="KW-1185">Reference proteome</keyword>
<evidence type="ECO:0000256" key="1">
    <source>
        <dbReference type="SAM" id="MobiDB-lite"/>
    </source>
</evidence>
<gene>
    <name evidence="2" type="ORF">NAEGRDRAFT_61864</name>
</gene>
<feature type="compositionally biased region" description="Low complexity" evidence="1">
    <location>
        <begin position="78"/>
        <end position="104"/>
    </location>
</feature>
<dbReference type="GeneID" id="8855306"/>
<feature type="region of interest" description="Disordered" evidence="1">
    <location>
        <begin position="427"/>
        <end position="452"/>
    </location>
</feature>
<dbReference type="EMBL" id="GG738846">
    <property type="protein sequence ID" value="EFC49910.1"/>
    <property type="molecule type" value="Genomic_DNA"/>
</dbReference>
<proteinExistence type="predicted"/>
<name>D2UZA1_NAEGR</name>
<sequence length="581" mass="64604">MSITNIPSHSKAMEMLVKPLPLSMATVVENVVVRVPTARRKKEKPPKSSANTPKTNESVSSSVDPPIVGNGIRQTYQSSSFPTSYNNTSTNSSSPLPTNQNSTTRPSSSSYANRKTVDRPLKPYSSSGNLLMNRPRSSTPTMKKSTSLNKIPPRDHLHRNLTKSPSTPSLFGNSSSSGNSKSSSNGKKKTPQLGIVANSNSSFQKVEKGINNKQKQEVPSPTNKVPKLLKSIADLKARQQAKIEILTLEDYMLDSPSRTLNKIYEELPPPKHKLMAILMDINIRYSTTVTSTSHPNYEFYTNDREVYTTLKERQAFLVETRYGKSLSPVDECGIQFEGAYFGRYSFVFNIDTNYFGYHSWTLIMRVYLDSESTTLCVFGEKYCWFTIDINNIKMNNQEFHRTIGGMKLNEWNEIFISLNMLQQLPPSPSSVVGKPASNPSSPSSSGAASSANINTTNGGRQILVWANGINTVIPLDSETKLKVKPGENKSLNFINMLNGRAFRGSLSSIILLNKASESMEDLIRSGKSFLKNHQKPTEKPNLIKMTQSPQNSPQNQKHFHNANFQQEIPPNEGEEDALVFA</sequence>
<dbReference type="VEuPathDB" id="AmoebaDB:NAEGRDRAFT_61864"/>
<feature type="compositionally biased region" description="Polar residues" evidence="1">
    <location>
        <begin position="48"/>
        <end position="63"/>
    </location>
</feature>
<dbReference type="InParanoid" id="D2UZA1"/>
<evidence type="ECO:0000313" key="3">
    <source>
        <dbReference type="Proteomes" id="UP000006671"/>
    </source>
</evidence>
<feature type="compositionally biased region" description="Polar residues" evidence="1">
    <location>
        <begin position="162"/>
        <end position="171"/>
    </location>
</feature>
<feature type="compositionally biased region" description="Low complexity" evidence="1">
    <location>
        <begin position="435"/>
        <end position="452"/>
    </location>
</feature>
<dbReference type="AlphaFoldDB" id="D2UZA1"/>